<feature type="compositionally biased region" description="Low complexity" evidence="2">
    <location>
        <begin position="153"/>
        <end position="171"/>
    </location>
</feature>
<protein>
    <submittedName>
        <fullName evidence="3">U2 snRNP-associated SURP motif-containing protein-like protein</fullName>
    </submittedName>
</protein>
<dbReference type="InterPro" id="IPR035967">
    <property type="entry name" value="SWAP/Surp_sf"/>
</dbReference>
<dbReference type="GO" id="GO:0006396">
    <property type="term" value="P:RNA processing"/>
    <property type="evidence" value="ECO:0007669"/>
    <property type="project" value="InterPro"/>
</dbReference>
<dbReference type="CDD" id="cd21370">
    <property type="entry name" value="cwf21_SR140"/>
    <property type="match status" value="1"/>
</dbReference>
<dbReference type="PROSITE" id="PS50102">
    <property type="entry name" value="RRM"/>
    <property type="match status" value="1"/>
</dbReference>
<feature type="compositionally biased region" description="Basic and acidic residues" evidence="2">
    <location>
        <begin position="470"/>
        <end position="489"/>
    </location>
</feature>
<sequence length="808" mass="93398">MKSFALNAKKKKDLEKQKKQAEEEACAEAYEEFVATFNAPKPQSKLFVRGNVINPSSGQELSAGHSGKLYKPEKLQELESKRSNKSPSDHHSRSSSSFSSRYNDKPPKKNDSVKKKSNLEIFKEELKREQAQREERIRQRNNLDKLQNEKSTKSSSTTSSSSSTHKSSITSLLDDEPNEIRKSGGSHDTGDPNTTNVYLGNLSPKITEKQLCEIFGRYGPLASVKIMWPRTEEERIRNRNCGFVAFMCRKDGERALKALNGRNVMDYEMRLSWGKAVPIPPTPVYIPACLRELTLPPPQSGLPFNAQIVEEKDRKTLEKYGNDPQQLFRENREAFDDLLSRTLVKVTIPQERNLVTLIHRVVEFVVREGPMFEALLMTRELNNPMYNFLFKNQSPQHVYYRWRLFSVLQGEHPSRWRTEDFRMFVGGSLWRPPPINLYHQGMPEHLLPKDEEFQEKYDPPNEDSFEEEYESNKGNRQDTNRPKGHLNSEDREEFEVMLRALTPQRSSIGQMMMFCIEHADSWEEIVEGITDSLCISETPLYKKIARLFLISDILHNCSVKVANVSNYRKSFQAKFNEIFDSFRQCYNQIDGRLKAEHFKSSAEDLDGEPMIDPDLDGIEMVEDKTNHRKQLNSSKSDEIYCKKFKASKWETVNVEQEQQESQSSLKSSKWESEGTNQDIFDDEDDEHSKSFSLKSINDYADDEDDDIDGQPLDDEVYLGSILAEKNSPSTTTNVTKTNNNQLSRETLREIEIKVMKFQDDFENGIKSNSIKLNPDETISKLVENYHQYRDHRPGTVKFVTIKQVVEVR</sequence>
<feature type="compositionally biased region" description="Basic and acidic residues" evidence="2">
    <location>
        <begin position="102"/>
        <end position="117"/>
    </location>
</feature>
<keyword evidence="1" id="KW-0694">RNA-binding</keyword>
<feature type="region of interest" description="Disordered" evidence="2">
    <location>
        <begin position="131"/>
        <end position="200"/>
    </location>
</feature>
<dbReference type="InterPro" id="IPR035009">
    <property type="entry name" value="SR140_RRM"/>
</dbReference>
<dbReference type="InterPro" id="IPR051485">
    <property type="entry name" value="SR-CTD_assoc_factor"/>
</dbReference>
<dbReference type="FunFam" id="3.30.70.330:FF:000177">
    <property type="entry name" value="U2 snRNP-associated SURP motif-containing protein-like isoform X2"/>
    <property type="match status" value="1"/>
</dbReference>
<dbReference type="InterPro" id="IPR035979">
    <property type="entry name" value="RBD_domain_sf"/>
</dbReference>
<accession>A0A132AJC5</accession>
<dbReference type="InterPro" id="IPR006569">
    <property type="entry name" value="CID_dom"/>
</dbReference>
<dbReference type="PANTHER" id="PTHR23140">
    <property type="entry name" value="RNA PROCESSING PROTEIN LD23810P"/>
    <property type="match status" value="1"/>
</dbReference>
<dbReference type="SUPFAM" id="SSF109905">
    <property type="entry name" value="Surp module (SWAP domain)"/>
    <property type="match status" value="1"/>
</dbReference>
<reference evidence="3 4" key="1">
    <citation type="journal article" date="2015" name="Parasit. Vectors">
        <title>Draft genome of the scabies mite.</title>
        <authorList>
            <person name="Rider S.D.Jr."/>
            <person name="Morgan M.S."/>
            <person name="Arlian L.G."/>
        </authorList>
    </citation>
    <scope>NUCLEOTIDE SEQUENCE [LARGE SCALE GENOMIC DNA]</scope>
    <source>
        <strain evidence="3">Arlian Lab</strain>
    </source>
</reference>
<dbReference type="PROSITE" id="PS51391">
    <property type="entry name" value="CID"/>
    <property type="match status" value="1"/>
</dbReference>
<dbReference type="SMART" id="SM00360">
    <property type="entry name" value="RRM"/>
    <property type="match status" value="1"/>
</dbReference>
<dbReference type="SUPFAM" id="SSF54928">
    <property type="entry name" value="RNA-binding domain, RBD"/>
    <property type="match status" value="1"/>
</dbReference>
<dbReference type="Pfam" id="PF01805">
    <property type="entry name" value="Surp"/>
    <property type="match status" value="1"/>
</dbReference>
<dbReference type="Gene3D" id="3.30.70.330">
    <property type="match status" value="1"/>
</dbReference>
<dbReference type="GO" id="GO:0003723">
    <property type="term" value="F:RNA binding"/>
    <property type="evidence" value="ECO:0007669"/>
    <property type="project" value="UniProtKB-UniRule"/>
</dbReference>
<dbReference type="PROSITE" id="PS50128">
    <property type="entry name" value="SURP"/>
    <property type="match status" value="1"/>
</dbReference>
<dbReference type="InterPro" id="IPR012677">
    <property type="entry name" value="Nucleotide-bd_a/b_plait_sf"/>
</dbReference>
<feature type="compositionally biased region" description="Basic and acidic residues" evidence="2">
    <location>
        <begin position="70"/>
        <end position="92"/>
    </location>
</feature>
<dbReference type="Pfam" id="PF00076">
    <property type="entry name" value="RRM_1"/>
    <property type="match status" value="1"/>
</dbReference>
<dbReference type="Proteomes" id="UP000616769">
    <property type="component" value="Unassembled WGS sequence"/>
</dbReference>
<dbReference type="GO" id="GO:0005634">
    <property type="term" value="C:nucleus"/>
    <property type="evidence" value="ECO:0007669"/>
    <property type="project" value="TreeGrafter"/>
</dbReference>
<dbReference type="CDD" id="cd12223">
    <property type="entry name" value="RRM_SR140"/>
    <property type="match status" value="1"/>
</dbReference>
<evidence type="ECO:0000313" key="4">
    <source>
        <dbReference type="Proteomes" id="UP000616769"/>
    </source>
</evidence>
<feature type="region of interest" description="Disordered" evidence="2">
    <location>
        <begin position="454"/>
        <end position="489"/>
    </location>
</feature>
<name>A0A132AJC5_SARSC</name>
<dbReference type="Pfam" id="PF04818">
    <property type="entry name" value="CID"/>
    <property type="match status" value="1"/>
</dbReference>
<evidence type="ECO:0000256" key="1">
    <source>
        <dbReference type="PROSITE-ProRule" id="PRU00176"/>
    </source>
</evidence>
<dbReference type="Gene3D" id="1.25.40.90">
    <property type="match status" value="1"/>
</dbReference>
<dbReference type="OrthoDB" id="377209at2759"/>
<evidence type="ECO:0000313" key="3">
    <source>
        <dbReference type="EMBL" id="KPM11071.1"/>
    </source>
</evidence>
<feature type="region of interest" description="Disordered" evidence="2">
    <location>
        <begin position="54"/>
        <end position="117"/>
    </location>
</feature>
<comment type="caution">
    <text evidence="3">The sequence shown here is derived from an EMBL/GenBank/DDBJ whole genome shotgun (WGS) entry which is preliminary data.</text>
</comment>
<evidence type="ECO:0000256" key="2">
    <source>
        <dbReference type="SAM" id="MobiDB-lite"/>
    </source>
</evidence>
<dbReference type="PANTHER" id="PTHR23140:SF0">
    <property type="entry name" value="U2 SNRNP-ASSOCIATED SURP MOTIF-CONTAINING PROTEIN"/>
    <property type="match status" value="1"/>
</dbReference>
<feature type="compositionally biased region" description="Basic and acidic residues" evidence="2">
    <location>
        <begin position="12"/>
        <end position="21"/>
    </location>
</feature>
<dbReference type="Gene3D" id="1.10.10.790">
    <property type="entry name" value="Surp module"/>
    <property type="match status" value="1"/>
</dbReference>
<dbReference type="AlphaFoldDB" id="A0A132AJC5"/>
<dbReference type="InterPro" id="IPR047488">
    <property type="entry name" value="SR140_cwf21"/>
</dbReference>
<dbReference type="SMART" id="SM00648">
    <property type="entry name" value="SWAP"/>
    <property type="match status" value="1"/>
</dbReference>
<proteinExistence type="predicted"/>
<feature type="compositionally biased region" description="Acidic residues" evidence="2">
    <location>
        <begin position="460"/>
        <end position="469"/>
    </location>
</feature>
<dbReference type="InterPro" id="IPR000061">
    <property type="entry name" value="Surp"/>
</dbReference>
<dbReference type="EMBL" id="JXLN01016366">
    <property type="protein sequence ID" value="KPM11071.1"/>
    <property type="molecule type" value="Genomic_DNA"/>
</dbReference>
<dbReference type="SMART" id="SM00582">
    <property type="entry name" value="RPR"/>
    <property type="match status" value="1"/>
</dbReference>
<feature type="region of interest" description="Disordered" evidence="2">
    <location>
        <begin position="1"/>
        <end position="21"/>
    </location>
</feature>
<organism evidence="3 4">
    <name type="scientific">Sarcoptes scabiei</name>
    <name type="common">Itch mite</name>
    <name type="synonym">Acarus scabiei</name>
    <dbReference type="NCBI Taxonomy" id="52283"/>
    <lineage>
        <taxon>Eukaryota</taxon>
        <taxon>Metazoa</taxon>
        <taxon>Ecdysozoa</taxon>
        <taxon>Arthropoda</taxon>
        <taxon>Chelicerata</taxon>
        <taxon>Arachnida</taxon>
        <taxon>Acari</taxon>
        <taxon>Acariformes</taxon>
        <taxon>Sarcoptiformes</taxon>
        <taxon>Astigmata</taxon>
        <taxon>Psoroptidia</taxon>
        <taxon>Sarcoptoidea</taxon>
        <taxon>Sarcoptidae</taxon>
        <taxon>Sarcoptinae</taxon>
        <taxon>Sarcoptes</taxon>
    </lineage>
</organism>
<feature type="region of interest" description="Disordered" evidence="2">
    <location>
        <begin position="652"/>
        <end position="690"/>
    </location>
</feature>
<gene>
    <name evidence="3" type="ORF">QR98_0096370</name>
</gene>
<dbReference type="InterPro" id="IPR008942">
    <property type="entry name" value="ENTH_VHS"/>
</dbReference>
<feature type="compositionally biased region" description="Basic and acidic residues" evidence="2">
    <location>
        <begin position="131"/>
        <end position="152"/>
    </location>
</feature>
<feature type="compositionally biased region" description="Low complexity" evidence="2">
    <location>
        <begin position="655"/>
        <end position="667"/>
    </location>
</feature>
<dbReference type="VEuPathDB" id="VectorBase:SSCA005429"/>
<dbReference type="InterPro" id="IPR000504">
    <property type="entry name" value="RRM_dom"/>
</dbReference>